<dbReference type="EMBL" id="CCKQ01010296">
    <property type="protein sequence ID" value="CDW81812.1"/>
    <property type="molecule type" value="Genomic_DNA"/>
</dbReference>
<gene>
    <name evidence="2" type="primary">Contig416.g460</name>
    <name evidence="2" type="ORF">STYLEM_10836</name>
</gene>
<dbReference type="InterPro" id="IPR029052">
    <property type="entry name" value="Metallo-depent_PP-like"/>
</dbReference>
<dbReference type="PANTHER" id="PTHR33987:SF1">
    <property type="entry name" value="CALCINEURIN-LIKE METALLO-PHOSPHOESTERASE SUPERFAMILY PROTEIN"/>
    <property type="match status" value="1"/>
</dbReference>
<dbReference type="Gene3D" id="3.60.21.70">
    <property type="entry name" value="PhoD-like phosphatase"/>
    <property type="match status" value="2"/>
</dbReference>
<dbReference type="CDD" id="cd07389">
    <property type="entry name" value="MPP_PhoD"/>
    <property type="match status" value="2"/>
</dbReference>
<evidence type="ECO:0000313" key="2">
    <source>
        <dbReference type="EMBL" id="CDW81812.1"/>
    </source>
</evidence>
<dbReference type="Proteomes" id="UP000039865">
    <property type="component" value="Unassembled WGS sequence"/>
</dbReference>
<sequence>MPIIIGLCWVDFAKCSSQFNQTLESNKTSQTLNLSKKKSQFRTQEKVVQDFEQLKIAFGSCFGMLHFKNEIFKTIRDYDPNLWIWLGDAAYTDDVAAGVYQSDNSMPVDYVQSQFQQTLDDPYFQEMRSKVQVIGVWDDHDYGLNNGDSTFENKQMMRKLYLDFINEPKSSLRYTESHRGVYQDYIIYHEGLKIHIVLLDVRFHYNEDGPNDRLGELQYQWLETILRENSDSDLTLIGSGVQILPERYTSYVEQLGHPSKERILKMVRELKKSGVIFLSGDVHYAQFYQTKCESFTGYNIMEICSSGLSHYLKQACPSKLENFIEGHTPKIFKDSEIYMNINFATIQIYKKFDKENLREDVLVSLTIRDEQGFAVEERVLSLLKDLKFDSTKTRYSSMCTNIQSKAQKILMFNRLIESFIVDKDPQFIYQFILLISFVWILPLCIYDYSNDIFKIIKSHNPDIWIWNGDAAYTDDVSYIGQRQLFVALINIKDYQDFISDPVRKPKVIGIWDDHDYGINDGDKSFLFKQQNRQIYLDFIQEPQDTQRRIQNDTGIFQDYVVKYENISVHIILLDLRYDFDKQGKDRFGEKQIEWLDNLLKIKTDLKIIVSGIQVIPDNFFYNEQMQSENKLLLFDLIAKNQVSGVIFLSGDVHYTQIYNSNCESITGGYKMYEFVSSGMTHHANIFQYRIQDDAQFVTSQLFSEDHIKVDFNFGLIKIQKSFDDVELEIQIRNLQDEIITYKRLSLSKQLKHYKKNTEYQQMCRLIHTIIPAIFIRITAVLIK</sequence>
<evidence type="ECO:0000313" key="3">
    <source>
        <dbReference type="Proteomes" id="UP000039865"/>
    </source>
</evidence>
<dbReference type="InterPro" id="IPR038607">
    <property type="entry name" value="PhoD-like_sf"/>
</dbReference>
<dbReference type="OrthoDB" id="10266805at2759"/>
<dbReference type="InterPro" id="IPR018946">
    <property type="entry name" value="PhoD-like_MPP"/>
</dbReference>
<proteinExistence type="predicted"/>
<evidence type="ECO:0000259" key="1">
    <source>
        <dbReference type="Pfam" id="PF09423"/>
    </source>
</evidence>
<accession>A0A078AK31</accession>
<organism evidence="2 3">
    <name type="scientific">Stylonychia lemnae</name>
    <name type="common">Ciliate</name>
    <dbReference type="NCBI Taxonomy" id="5949"/>
    <lineage>
        <taxon>Eukaryota</taxon>
        <taxon>Sar</taxon>
        <taxon>Alveolata</taxon>
        <taxon>Ciliophora</taxon>
        <taxon>Intramacronucleata</taxon>
        <taxon>Spirotrichea</taxon>
        <taxon>Stichotrichia</taxon>
        <taxon>Sporadotrichida</taxon>
        <taxon>Oxytrichidae</taxon>
        <taxon>Stylonychinae</taxon>
        <taxon>Stylonychia</taxon>
    </lineage>
</organism>
<feature type="domain" description="PhoD-like phosphatase metallophosphatase" evidence="1">
    <location>
        <begin position="60"/>
        <end position="310"/>
    </location>
</feature>
<name>A0A078AK31_STYLE</name>
<dbReference type="AlphaFoldDB" id="A0A078AK31"/>
<reference evidence="2 3" key="1">
    <citation type="submission" date="2014-06" db="EMBL/GenBank/DDBJ databases">
        <authorList>
            <person name="Swart Estienne"/>
        </authorList>
    </citation>
    <scope>NUCLEOTIDE SEQUENCE [LARGE SCALE GENOMIC DNA]</scope>
    <source>
        <strain evidence="2 3">130c</strain>
    </source>
</reference>
<dbReference type="OMA" id="THHANIF"/>
<dbReference type="SUPFAM" id="SSF56300">
    <property type="entry name" value="Metallo-dependent phosphatases"/>
    <property type="match status" value="2"/>
</dbReference>
<dbReference type="Pfam" id="PF09423">
    <property type="entry name" value="PhoD"/>
    <property type="match status" value="1"/>
</dbReference>
<dbReference type="InParanoid" id="A0A078AK31"/>
<protein>
    <recommendedName>
        <fullName evidence="1">PhoD-like phosphatase metallophosphatase domain-containing protein</fullName>
    </recommendedName>
</protein>
<keyword evidence="3" id="KW-1185">Reference proteome</keyword>
<dbReference type="PANTHER" id="PTHR33987">
    <property type="entry name" value="CALCINEURIN-LIKE METALLO-PHOSPHOESTERASE SUPERFAMILY PROTEIN"/>
    <property type="match status" value="1"/>
</dbReference>